<dbReference type="GeneID" id="37009604"/>
<evidence type="ECO:0000256" key="1">
    <source>
        <dbReference type="ARBA" id="ARBA00004496"/>
    </source>
</evidence>
<dbReference type="RefSeq" id="XP_025341707.1">
    <property type="nucleotide sequence ID" value="XM_025487899.1"/>
</dbReference>
<dbReference type="PANTHER" id="PTHR15346">
    <property type="entry name" value="DYNACTIN SUBUNIT"/>
    <property type="match status" value="1"/>
</dbReference>
<feature type="coiled-coil region" evidence="3">
    <location>
        <begin position="198"/>
        <end position="225"/>
    </location>
</feature>
<dbReference type="Pfam" id="PF04912">
    <property type="entry name" value="Dynamitin"/>
    <property type="match status" value="1"/>
</dbReference>
<feature type="region of interest" description="Disordered" evidence="4">
    <location>
        <begin position="1"/>
        <end position="53"/>
    </location>
</feature>
<evidence type="ECO:0000256" key="4">
    <source>
        <dbReference type="SAM" id="MobiDB-lite"/>
    </source>
</evidence>
<dbReference type="InterPro" id="IPR028133">
    <property type="entry name" value="Dynamitin"/>
</dbReference>
<accession>A0A2V1ARB3</accession>
<protein>
    <submittedName>
        <fullName evidence="5">Uncharacterized protein</fullName>
    </submittedName>
</protein>
<evidence type="ECO:0000256" key="2">
    <source>
        <dbReference type="ARBA" id="ARBA00022490"/>
    </source>
</evidence>
<comment type="subcellular location">
    <subcellularLocation>
        <location evidence="1">Cytoplasm</location>
    </subcellularLocation>
</comment>
<dbReference type="VEuPathDB" id="FungiDB:CXQ85_004274"/>
<reference evidence="5 6" key="1">
    <citation type="submission" date="2017-12" db="EMBL/GenBank/DDBJ databases">
        <title>Genome Sequence of a Multidrug-Resistant Candida haemulonii Isolate from a Patient with Chronic Leg Ulcers in Israel.</title>
        <authorList>
            <person name="Chow N.A."/>
            <person name="Gade L."/>
            <person name="Batra D."/>
            <person name="Rowe L.A."/>
            <person name="Ben-Ami R."/>
            <person name="Loparev V.N."/>
            <person name="Litvintseva A.P."/>
        </authorList>
    </citation>
    <scope>NUCLEOTIDE SEQUENCE [LARGE SCALE GENOMIC DNA]</scope>
    <source>
        <strain evidence="5 6">B11899</strain>
    </source>
</reference>
<dbReference type="Proteomes" id="UP000244309">
    <property type="component" value="Unassembled WGS sequence"/>
</dbReference>
<feature type="compositionally biased region" description="Acidic residues" evidence="4">
    <location>
        <begin position="17"/>
        <end position="34"/>
    </location>
</feature>
<name>A0A2V1ARB3_9ASCO</name>
<dbReference type="AlphaFoldDB" id="A0A2V1ARB3"/>
<proteinExistence type="predicted"/>
<dbReference type="GO" id="GO:0005869">
    <property type="term" value="C:dynactin complex"/>
    <property type="evidence" value="ECO:0007669"/>
    <property type="project" value="InterPro"/>
</dbReference>
<feature type="coiled-coil region" evidence="3">
    <location>
        <begin position="290"/>
        <end position="349"/>
    </location>
</feature>
<dbReference type="OrthoDB" id="4977at2759"/>
<evidence type="ECO:0000313" key="6">
    <source>
        <dbReference type="Proteomes" id="UP000244309"/>
    </source>
</evidence>
<keyword evidence="2" id="KW-0963">Cytoplasm</keyword>
<dbReference type="GO" id="GO:0005737">
    <property type="term" value="C:cytoplasm"/>
    <property type="evidence" value="ECO:0007669"/>
    <property type="project" value="UniProtKB-SubCell"/>
</dbReference>
<organism evidence="5 6">
    <name type="scientific">Candidozyma haemuli</name>
    <dbReference type="NCBI Taxonomy" id="45357"/>
    <lineage>
        <taxon>Eukaryota</taxon>
        <taxon>Fungi</taxon>
        <taxon>Dikarya</taxon>
        <taxon>Ascomycota</taxon>
        <taxon>Saccharomycotina</taxon>
        <taxon>Pichiomycetes</taxon>
        <taxon>Metschnikowiaceae</taxon>
        <taxon>Candidozyma</taxon>
    </lineage>
</organism>
<dbReference type="EMBL" id="PKFO01000004">
    <property type="protein sequence ID" value="PVH20767.1"/>
    <property type="molecule type" value="Genomic_DNA"/>
</dbReference>
<dbReference type="STRING" id="45357.A0A2V1ARB3"/>
<keyword evidence="6" id="KW-1185">Reference proteome</keyword>
<evidence type="ECO:0000256" key="3">
    <source>
        <dbReference type="SAM" id="Coils"/>
    </source>
</evidence>
<keyword evidence="3" id="KW-0175">Coiled coil</keyword>
<gene>
    <name evidence="5" type="ORF">CXQ85_004274</name>
</gene>
<evidence type="ECO:0000313" key="5">
    <source>
        <dbReference type="EMBL" id="PVH20767.1"/>
    </source>
</evidence>
<sequence length="351" mass="38704">MGSDASPDLDHGPEVFETSDVESEAGLDLQEEQNESIARDPLASAQDAAASYESSAINDELTLADFSGTVSRRLGQSGYSVERAGESRRQKLSRIALELEELSKEEGDSEIEELGKQLEVLTSKDRVDPELDLGISGVFKDIDAALKVKENVEPTAGDEVLRLEKRIAELEDLVGTTEEPPSSLRNALNNASRKVSVLYDHESELSAVKAEIKSLNKEMELLATNRRMAQVASGSKEPVSVQISFEHKVSSLYDRLAEFDRANTTVPLILTRLRSLNRVHAESGHAIECVSNLDKTLAELAQDMKKWDESIDKIDKSINEQSEAFGRNSEVFQKKMNAVLERIEKLEGQGS</sequence>
<dbReference type="GO" id="GO:0007017">
    <property type="term" value="P:microtubule-based process"/>
    <property type="evidence" value="ECO:0007669"/>
    <property type="project" value="InterPro"/>
</dbReference>
<comment type="caution">
    <text evidence="5">The sequence shown here is derived from an EMBL/GenBank/DDBJ whole genome shotgun (WGS) entry which is preliminary data.</text>
</comment>